<dbReference type="Pfam" id="PF17940">
    <property type="entry name" value="TetR_C_31"/>
    <property type="match status" value="1"/>
</dbReference>
<feature type="region of interest" description="Disordered" evidence="5">
    <location>
        <begin position="1"/>
        <end position="21"/>
    </location>
</feature>
<reference evidence="7 8" key="1">
    <citation type="submission" date="2023-01" db="EMBL/GenBank/DDBJ databases">
        <title>Minimal conservation of predation-associated metabolite biosynthetic gene clusters underscores biosynthetic potential of Myxococcota including descriptions for ten novel species: Archangium lansinium sp. nov., Myxococcus landrumus sp. nov., Nannocystis bai.</title>
        <authorList>
            <person name="Ahearne A."/>
            <person name="Stevens C."/>
            <person name="Dowd S."/>
        </authorList>
    </citation>
    <scope>NUCLEOTIDE SEQUENCE [LARGE SCALE GENOMIC DNA]</scope>
    <source>
        <strain evidence="7 8">WIWO2</strain>
    </source>
</reference>
<evidence type="ECO:0000256" key="5">
    <source>
        <dbReference type="SAM" id="MobiDB-lite"/>
    </source>
</evidence>
<feature type="compositionally biased region" description="Basic residues" evidence="5">
    <location>
        <begin position="1"/>
        <end position="20"/>
    </location>
</feature>
<dbReference type="InterPro" id="IPR036271">
    <property type="entry name" value="Tet_transcr_reg_TetR-rel_C_sf"/>
</dbReference>
<dbReference type="InterPro" id="IPR009057">
    <property type="entry name" value="Homeodomain-like_sf"/>
</dbReference>
<accession>A0ABT5CAU6</accession>
<evidence type="ECO:0000313" key="7">
    <source>
        <dbReference type="EMBL" id="MDC0682904.1"/>
    </source>
</evidence>
<proteinExistence type="predicted"/>
<dbReference type="Pfam" id="PF00440">
    <property type="entry name" value="TetR_N"/>
    <property type="match status" value="1"/>
</dbReference>
<comment type="caution">
    <text evidence="7">The sequence shown here is derived from an EMBL/GenBank/DDBJ whole genome shotgun (WGS) entry which is preliminary data.</text>
</comment>
<keyword evidence="1" id="KW-0805">Transcription regulation</keyword>
<keyword evidence="2 4" id="KW-0238">DNA-binding</keyword>
<dbReference type="EMBL" id="JAQNDK010000004">
    <property type="protein sequence ID" value="MDC0682904.1"/>
    <property type="molecule type" value="Genomic_DNA"/>
</dbReference>
<keyword evidence="3" id="KW-0804">Transcription</keyword>
<dbReference type="SUPFAM" id="SSF48498">
    <property type="entry name" value="Tetracyclin repressor-like, C-terminal domain"/>
    <property type="match status" value="1"/>
</dbReference>
<dbReference type="InterPro" id="IPR001647">
    <property type="entry name" value="HTH_TetR"/>
</dbReference>
<organism evidence="7 8">
    <name type="scientific">Sorangium atrum</name>
    <dbReference type="NCBI Taxonomy" id="2995308"/>
    <lineage>
        <taxon>Bacteria</taxon>
        <taxon>Pseudomonadati</taxon>
        <taxon>Myxococcota</taxon>
        <taxon>Polyangia</taxon>
        <taxon>Polyangiales</taxon>
        <taxon>Polyangiaceae</taxon>
        <taxon>Sorangium</taxon>
    </lineage>
</organism>
<dbReference type="PROSITE" id="PS50977">
    <property type="entry name" value="HTH_TETR_2"/>
    <property type="match status" value="1"/>
</dbReference>
<feature type="domain" description="HTH tetR-type" evidence="6">
    <location>
        <begin position="20"/>
        <end position="80"/>
    </location>
</feature>
<dbReference type="PANTHER" id="PTHR47506">
    <property type="entry name" value="TRANSCRIPTIONAL REGULATORY PROTEIN"/>
    <property type="match status" value="1"/>
</dbReference>
<dbReference type="SUPFAM" id="SSF46689">
    <property type="entry name" value="Homeodomain-like"/>
    <property type="match status" value="1"/>
</dbReference>
<keyword evidence="8" id="KW-1185">Reference proteome</keyword>
<evidence type="ECO:0000256" key="4">
    <source>
        <dbReference type="PROSITE-ProRule" id="PRU00335"/>
    </source>
</evidence>
<name>A0ABT5CAU6_9BACT</name>
<dbReference type="RefSeq" id="WP_272101054.1">
    <property type="nucleotide sequence ID" value="NZ_JAQNDK010000004.1"/>
</dbReference>
<evidence type="ECO:0000256" key="2">
    <source>
        <dbReference type="ARBA" id="ARBA00023125"/>
    </source>
</evidence>
<evidence type="ECO:0000256" key="1">
    <source>
        <dbReference type="ARBA" id="ARBA00023015"/>
    </source>
</evidence>
<sequence length="191" mass="21138">MSAARARRAAPARRARRHDPGRRERLVATALDVIAEQGVAGASHRSIARAADVPLGSTTYHFASIDELLAAAFTRHADDVATRFEEQMRAACDREAAVEHLVEHLTTALLGSERDLVLSVELYVAAARRPALRAVTQAWMLRSRRALEIHFDPVTARELDALIEGLVLHSALSTDPMAPEQIRHAIRRFTR</sequence>
<evidence type="ECO:0000259" key="6">
    <source>
        <dbReference type="PROSITE" id="PS50977"/>
    </source>
</evidence>
<gene>
    <name evidence="7" type="ORF">POL72_34575</name>
</gene>
<feature type="DNA-binding region" description="H-T-H motif" evidence="4">
    <location>
        <begin position="43"/>
        <end position="62"/>
    </location>
</feature>
<evidence type="ECO:0000256" key="3">
    <source>
        <dbReference type="ARBA" id="ARBA00023163"/>
    </source>
</evidence>
<dbReference type="InterPro" id="IPR041583">
    <property type="entry name" value="TetR_C_31"/>
</dbReference>
<dbReference type="Gene3D" id="1.10.357.10">
    <property type="entry name" value="Tetracycline Repressor, domain 2"/>
    <property type="match status" value="1"/>
</dbReference>
<evidence type="ECO:0000313" key="8">
    <source>
        <dbReference type="Proteomes" id="UP001217485"/>
    </source>
</evidence>
<protein>
    <submittedName>
        <fullName evidence="7">TetR family transcriptional regulator</fullName>
    </submittedName>
</protein>
<dbReference type="PANTHER" id="PTHR47506:SF6">
    <property type="entry name" value="HTH-TYPE TRANSCRIPTIONAL REPRESSOR NEMR"/>
    <property type="match status" value="1"/>
</dbReference>
<dbReference type="Proteomes" id="UP001217485">
    <property type="component" value="Unassembled WGS sequence"/>
</dbReference>